<keyword evidence="7" id="KW-0100">Branched-chain amino acid biosynthesis</keyword>
<dbReference type="GO" id="GO:1990610">
    <property type="term" value="F:acetolactate synthase regulator activity"/>
    <property type="evidence" value="ECO:0007669"/>
    <property type="project" value="InterPro"/>
</dbReference>
<dbReference type="Proteomes" id="UP000199073">
    <property type="component" value="Unassembled WGS sequence"/>
</dbReference>
<accession>A0A1H0TSH5</accession>
<dbReference type="UniPathway" id="UPA00047">
    <property type="reaction ID" value="UER00055"/>
</dbReference>
<comment type="similarity">
    <text evidence="3">Belongs to the acetolactate synthase small subunit family.</text>
</comment>
<dbReference type="InterPro" id="IPR004789">
    <property type="entry name" value="Acetalactate_synth_ssu"/>
</dbReference>
<dbReference type="CDD" id="cd04878">
    <property type="entry name" value="ACT_AHAS"/>
    <property type="match status" value="1"/>
</dbReference>
<dbReference type="InterPro" id="IPR002912">
    <property type="entry name" value="ACT_dom"/>
</dbReference>
<evidence type="ECO:0000256" key="1">
    <source>
        <dbReference type="ARBA" id="ARBA00004974"/>
    </source>
</evidence>
<keyword evidence="6" id="KW-0028">Amino-acid biosynthesis</keyword>
<evidence type="ECO:0000256" key="4">
    <source>
        <dbReference type="ARBA" id="ARBA00011744"/>
    </source>
</evidence>
<gene>
    <name evidence="10" type="ORF">SAMN05660330_03208</name>
</gene>
<name>A0A1H0TSH5_9BACT</name>
<dbReference type="GO" id="GO:0005829">
    <property type="term" value="C:cytosol"/>
    <property type="evidence" value="ECO:0007669"/>
    <property type="project" value="TreeGrafter"/>
</dbReference>
<dbReference type="PANTHER" id="PTHR30239">
    <property type="entry name" value="ACETOLACTATE SYNTHASE SMALL SUBUNIT"/>
    <property type="match status" value="1"/>
</dbReference>
<dbReference type="EMBL" id="FNJI01000026">
    <property type="protein sequence ID" value="SDP56710.1"/>
    <property type="molecule type" value="Genomic_DNA"/>
</dbReference>
<comment type="subunit">
    <text evidence="4">Dimer of large and small chains.</text>
</comment>
<proteinExistence type="inferred from homology"/>
<dbReference type="PROSITE" id="PS51671">
    <property type="entry name" value="ACT"/>
    <property type="match status" value="1"/>
</dbReference>
<dbReference type="GO" id="GO:0003984">
    <property type="term" value="F:acetolactate synthase activity"/>
    <property type="evidence" value="ECO:0007669"/>
    <property type="project" value="UniProtKB-EC"/>
</dbReference>
<dbReference type="NCBIfam" id="NF006036">
    <property type="entry name" value="PRK08178.1"/>
    <property type="match status" value="1"/>
</dbReference>
<feature type="domain" description="ACT" evidence="9">
    <location>
        <begin position="18"/>
        <end position="91"/>
    </location>
</feature>
<dbReference type="OrthoDB" id="9787365at2"/>
<dbReference type="RefSeq" id="WP_092224632.1">
    <property type="nucleotide sequence ID" value="NZ_FNJI01000026.1"/>
</dbReference>
<organism evidence="10 11">
    <name type="scientific">Desulforhopalus singaporensis</name>
    <dbReference type="NCBI Taxonomy" id="91360"/>
    <lineage>
        <taxon>Bacteria</taxon>
        <taxon>Pseudomonadati</taxon>
        <taxon>Thermodesulfobacteriota</taxon>
        <taxon>Desulfobulbia</taxon>
        <taxon>Desulfobulbales</taxon>
        <taxon>Desulfocapsaceae</taxon>
        <taxon>Desulforhopalus</taxon>
    </lineage>
</organism>
<sequence>MRNSANNTIKAQGKDMTVLELTVNNHPGVMSHICNLFSRRAYNVEGIVCIPIGKGETSRMWLQVNEEVKLEQIIKQVKKQEDVLEVERHDSGHEVFLRLASVV</sequence>
<dbReference type="Gene3D" id="3.30.70.260">
    <property type="match status" value="1"/>
</dbReference>
<comment type="catalytic activity">
    <reaction evidence="8">
        <text>2 pyruvate + H(+) = (2S)-2-acetolactate + CO2</text>
        <dbReference type="Rhea" id="RHEA:25249"/>
        <dbReference type="ChEBI" id="CHEBI:15361"/>
        <dbReference type="ChEBI" id="CHEBI:15378"/>
        <dbReference type="ChEBI" id="CHEBI:16526"/>
        <dbReference type="ChEBI" id="CHEBI:58476"/>
        <dbReference type="EC" id="2.2.1.6"/>
    </reaction>
</comment>
<dbReference type="EC" id="2.2.1.6" evidence="5"/>
<dbReference type="SUPFAM" id="SSF55021">
    <property type="entry name" value="ACT-like"/>
    <property type="match status" value="1"/>
</dbReference>
<evidence type="ECO:0000256" key="7">
    <source>
        <dbReference type="ARBA" id="ARBA00023304"/>
    </source>
</evidence>
<dbReference type="InterPro" id="IPR045865">
    <property type="entry name" value="ACT-like_dom_sf"/>
</dbReference>
<dbReference type="STRING" id="91360.SAMN05660330_03208"/>
<evidence type="ECO:0000256" key="8">
    <source>
        <dbReference type="ARBA" id="ARBA00048670"/>
    </source>
</evidence>
<comment type="pathway">
    <text evidence="1">Amino-acid biosynthesis; L-isoleucine biosynthesis; L-isoleucine from 2-oxobutanoate: step 1/4.</text>
</comment>
<evidence type="ECO:0000259" key="9">
    <source>
        <dbReference type="PROSITE" id="PS51671"/>
    </source>
</evidence>
<dbReference type="InterPro" id="IPR054480">
    <property type="entry name" value="AHAS_small-like_ACT"/>
</dbReference>
<comment type="pathway">
    <text evidence="2">Amino-acid biosynthesis; L-valine biosynthesis; L-valine from pyruvate: step 1/4.</text>
</comment>
<dbReference type="AlphaFoldDB" id="A0A1H0TSH5"/>
<dbReference type="UniPathway" id="UPA00049">
    <property type="reaction ID" value="UER00059"/>
</dbReference>
<keyword evidence="11" id="KW-1185">Reference proteome</keyword>
<evidence type="ECO:0000313" key="11">
    <source>
        <dbReference type="Proteomes" id="UP000199073"/>
    </source>
</evidence>
<evidence type="ECO:0000256" key="3">
    <source>
        <dbReference type="ARBA" id="ARBA00006341"/>
    </source>
</evidence>
<dbReference type="InterPro" id="IPR039557">
    <property type="entry name" value="AHAS_ACT"/>
</dbReference>
<evidence type="ECO:0000256" key="5">
    <source>
        <dbReference type="ARBA" id="ARBA00013145"/>
    </source>
</evidence>
<dbReference type="GO" id="GO:0009099">
    <property type="term" value="P:L-valine biosynthetic process"/>
    <property type="evidence" value="ECO:0007669"/>
    <property type="project" value="UniProtKB-UniPathway"/>
</dbReference>
<dbReference type="PANTHER" id="PTHR30239:SF4">
    <property type="entry name" value="ACETOLACTATE SYNTHASE ISOZYME 1 SMALL SUBUNIT"/>
    <property type="match status" value="1"/>
</dbReference>
<evidence type="ECO:0000256" key="6">
    <source>
        <dbReference type="ARBA" id="ARBA00022605"/>
    </source>
</evidence>
<evidence type="ECO:0000256" key="2">
    <source>
        <dbReference type="ARBA" id="ARBA00005025"/>
    </source>
</evidence>
<protein>
    <recommendedName>
        <fullName evidence="5">acetolactate synthase</fullName>
        <ecNumber evidence="5">2.2.1.6</ecNumber>
    </recommendedName>
</protein>
<evidence type="ECO:0000313" key="10">
    <source>
        <dbReference type="EMBL" id="SDP56710.1"/>
    </source>
</evidence>
<reference evidence="10 11" key="1">
    <citation type="submission" date="2016-10" db="EMBL/GenBank/DDBJ databases">
        <authorList>
            <person name="de Groot N.N."/>
        </authorList>
    </citation>
    <scope>NUCLEOTIDE SEQUENCE [LARGE SCALE GENOMIC DNA]</scope>
    <source>
        <strain evidence="10 11">DSM 12130</strain>
    </source>
</reference>
<dbReference type="GO" id="GO:0009097">
    <property type="term" value="P:isoleucine biosynthetic process"/>
    <property type="evidence" value="ECO:0007669"/>
    <property type="project" value="UniProtKB-UniPathway"/>
</dbReference>
<dbReference type="Pfam" id="PF22629">
    <property type="entry name" value="ACT_AHAS_ss"/>
    <property type="match status" value="1"/>
</dbReference>